<evidence type="ECO:0000256" key="1">
    <source>
        <dbReference type="ARBA" id="ARBA00007452"/>
    </source>
</evidence>
<feature type="domain" description="DNA replication/recombination mediator RecO N-terminal" evidence="8">
    <location>
        <begin position="1"/>
        <end position="74"/>
    </location>
</feature>
<accession>A0A7X3G8Q7</accession>
<dbReference type="InterPro" id="IPR012340">
    <property type="entry name" value="NA-bd_OB-fold"/>
</dbReference>
<dbReference type="Proteomes" id="UP000461595">
    <property type="component" value="Unassembled WGS sequence"/>
</dbReference>
<keyword evidence="3 7" id="KW-0227">DNA damage</keyword>
<keyword evidence="5 7" id="KW-0234">DNA repair</keyword>
<evidence type="ECO:0000313" key="10">
    <source>
        <dbReference type="Proteomes" id="UP000461595"/>
    </source>
</evidence>
<dbReference type="SUPFAM" id="SSF50249">
    <property type="entry name" value="Nucleic acid-binding proteins"/>
    <property type="match status" value="1"/>
</dbReference>
<dbReference type="RefSeq" id="WP_202056277.1">
    <property type="nucleotide sequence ID" value="NZ_WSRS01000005.1"/>
</dbReference>
<evidence type="ECO:0000256" key="4">
    <source>
        <dbReference type="ARBA" id="ARBA00023172"/>
    </source>
</evidence>
<dbReference type="AlphaFoldDB" id="A0A7X3G8Q7"/>
<dbReference type="InterPro" id="IPR003717">
    <property type="entry name" value="RecO"/>
</dbReference>
<dbReference type="GO" id="GO:0043590">
    <property type="term" value="C:bacterial nucleoid"/>
    <property type="evidence" value="ECO:0007669"/>
    <property type="project" value="TreeGrafter"/>
</dbReference>
<name>A0A7X3G8Q7_9STRE</name>
<dbReference type="Pfam" id="PF02565">
    <property type="entry name" value="RecO_C"/>
    <property type="match status" value="1"/>
</dbReference>
<evidence type="ECO:0000256" key="7">
    <source>
        <dbReference type="HAMAP-Rule" id="MF_00201"/>
    </source>
</evidence>
<reference evidence="9 10" key="1">
    <citation type="submission" date="2019-12" db="EMBL/GenBank/DDBJ databases">
        <title>Microbes associate with the intestines of laboratory mice.</title>
        <authorList>
            <person name="Navarre W."/>
            <person name="Wong E."/>
        </authorList>
    </citation>
    <scope>NUCLEOTIDE SEQUENCE [LARGE SCALE GENOMIC DNA]</scope>
    <source>
        <strain evidence="9 10">NM51_B2-22</strain>
    </source>
</reference>
<keyword evidence="4 7" id="KW-0233">DNA recombination</keyword>
<gene>
    <name evidence="7 9" type="primary">recO</name>
    <name evidence="9" type="ORF">E5983_01215</name>
</gene>
<dbReference type="GO" id="GO:0006310">
    <property type="term" value="P:DNA recombination"/>
    <property type="evidence" value="ECO:0007669"/>
    <property type="project" value="UniProtKB-UniRule"/>
</dbReference>
<dbReference type="Pfam" id="PF11967">
    <property type="entry name" value="RecO_N"/>
    <property type="match status" value="1"/>
</dbReference>
<dbReference type="Gene3D" id="1.20.1440.120">
    <property type="entry name" value="Recombination protein O, C-terminal domain"/>
    <property type="match status" value="1"/>
</dbReference>
<evidence type="ECO:0000256" key="2">
    <source>
        <dbReference type="ARBA" id="ARBA00021310"/>
    </source>
</evidence>
<dbReference type="NCBIfam" id="TIGR00613">
    <property type="entry name" value="reco"/>
    <property type="match status" value="1"/>
</dbReference>
<dbReference type="InterPro" id="IPR037278">
    <property type="entry name" value="ARFGAP/RecO"/>
</dbReference>
<dbReference type="PANTHER" id="PTHR33991">
    <property type="entry name" value="DNA REPAIR PROTEIN RECO"/>
    <property type="match status" value="1"/>
</dbReference>
<dbReference type="GO" id="GO:0006302">
    <property type="term" value="P:double-strand break repair"/>
    <property type="evidence" value="ECO:0007669"/>
    <property type="project" value="TreeGrafter"/>
</dbReference>
<evidence type="ECO:0000256" key="6">
    <source>
        <dbReference type="ARBA" id="ARBA00033409"/>
    </source>
</evidence>
<comment type="function">
    <text evidence="7">Involved in DNA repair and RecF pathway recombination.</text>
</comment>
<evidence type="ECO:0000256" key="5">
    <source>
        <dbReference type="ARBA" id="ARBA00023204"/>
    </source>
</evidence>
<dbReference type="EMBL" id="WSRS01000005">
    <property type="protein sequence ID" value="MVX58294.1"/>
    <property type="molecule type" value="Genomic_DNA"/>
</dbReference>
<sequence>METVQSRGLVLYNRPYREKDRLVKIFTEKAGKRMFFVRNVEKSQRLAQIQPLVVGDYIFKLRQEGLGYIDEVSVEMAYPKIQGDIYSLAYASYVLALADASIQDGQADPALFQFVTKTLDLMEAGLDYEVLTLIFEMQILDRFGTRLVLSECCFCHRSGQPFDYSFVYDGVLCPDHYEQDVHRAHFKPNCLFLLERFQAVSLEELESIRLSKETKADLRQTLDTFYQEYVGIQLKAKKFLDSLDEWGSLLKERK</sequence>
<comment type="similarity">
    <text evidence="1 7">Belongs to the RecO family.</text>
</comment>
<dbReference type="PANTHER" id="PTHR33991:SF1">
    <property type="entry name" value="DNA REPAIR PROTEIN RECO"/>
    <property type="match status" value="1"/>
</dbReference>
<dbReference type="InterPro" id="IPR042242">
    <property type="entry name" value="RecO_C"/>
</dbReference>
<dbReference type="InterPro" id="IPR022572">
    <property type="entry name" value="DNA_rep/recomb_RecO_N"/>
</dbReference>
<evidence type="ECO:0000259" key="8">
    <source>
        <dbReference type="Pfam" id="PF11967"/>
    </source>
</evidence>
<evidence type="ECO:0000313" key="9">
    <source>
        <dbReference type="EMBL" id="MVX58294.1"/>
    </source>
</evidence>
<comment type="caution">
    <text evidence="9">The sequence shown here is derived from an EMBL/GenBank/DDBJ whole genome shotgun (WGS) entry which is preliminary data.</text>
</comment>
<protein>
    <recommendedName>
        <fullName evidence="2 7">DNA repair protein RecO</fullName>
    </recommendedName>
    <alternativeName>
        <fullName evidence="6 7">Recombination protein O</fullName>
    </alternativeName>
</protein>
<dbReference type="SUPFAM" id="SSF57863">
    <property type="entry name" value="ArfGap/RecO-like zinc finger"/>
    <property type="match status" value="1"/>
</dbReference>
<proteinExistence type="inferred from homology"/>
<organism evidence="9 10">
    <name type="scientific">Streptococcus danieliae</name>
    <dbReference type="NCBI Taxonomy" id="747656"/>
    <lineage>
        <taxon>Bacteria</taxon>
        <taxon>Bacillati</taxon>
        <taxon>Bacillota</taxon>
        <taxon>Bacilli</taxon>
        <taxon>Lactobacillales</taxon>
        <taxon>Streptococcaceae</taxon>
        <taxon>Streptococcus</taxon>
    </lineage>
</organism>
<dbReference type="Gene3D" id="2.40.50.140">
    <property type="entry name" value="Nucleic acid-binding proteins"/>
    <property type="match status" value="1"/>
</dbReference>
<evidence type="ECO:0000256" key="3">
    <source>
        <dbReference type="ARBA" id="ARBA00022763"/>
    </source>
</evidence>
<dbReference type="HAMAP" id="MF_00201">
    <property type="entry name" value="RecO"/>
    <property type="match status" value="1"/>
</dbReference>